<accession>A0ABV7YQP4</accession>
<proteinExistence type="predicted"/>
<protein>
    <recommendedName>
        <fullName evidence="3">DUF4265 domain-containing protein</fullName>
    </recommendedName>
</protein>
<reference evidence="2" key="1">
    <citation type="journal article" date="2019" name="Int. J. Syst. Evol. Microbiol.">
        <title>The Global Catalogue of Microorganisms (GCM) 10K type strain sequencing project: providing services to taxonomists for standard genome sequencing and annotation.</title>
        <authorList>
            <consortium name="The Broad Institute Genomics Platform"/>
            <consortium name="The Broad Institute Genome Sequencing Center for Infectious Disease"/>
            <person name="Wu L."/>
            <person name="Ma J."/>
        </authorList>
    </citation>
    <scope>NUCLEOTIDE SEQUENCE [LARGE SCALE GENOMIC DNA]</scope>
    <source>
        <strain evidence="2">CECT 7956</strain>
    </source>
</reference>
<dbReference type="RefSeq" id="WP_379834186.1">
    <property type="nucleotide sequence ID" value="NZ_JBHRYQ010000001.1"/>
</dbReference>
<sequence length="155" mass="18253">MGVSRTIKIRILTDNTSQSNLIKSFTENFWNLKSKTGTVTSISEDDIDKFEYHDFPDTKVVYEILDKREKAKKVNALIIWDTNYSENIQLLIYSLENKYNAFGKHYELHFSPGIGKRILLADRYTDFSFYLNQLIPKLEAINCRICEVECRDFEF</sequence>
<organism evidence="1 2">
    <name type="scientific">Lacihabitans lacunae</name>
    <dbReference type="NCBI Taxonomy" id="1028214"/>
    <lineage>
        <taxon>Bacteria</taxon>
        <taxon>Pseudomonadati</taxon>
        <taxon>Bacteroidota</taxon>
        <taxon>Cytophagia</taxon>
        <taxon>Cytophagales</taxon>
        <taxon>Leadbetterellaceae</taxon>
        <taxon>Lacihabitans</taxon>
    </lineage>
</organism>
<keyword evidence="2" id="KW-1185">Reference proteome</keyword>
<dbReference type="EMBL" id="JBHRYQ010000001">
    <property type="protein sequence ID" value="MFC3809311.1"/>
    <property type="molecule type" value="Genomic_DNA"/>
</dbReference>
<evidence type="ECO:0000313" key="2">
    <source>
        <dbReference type="Proteomes" id="UP001595616"/>
    </source>
</evidence>
<evidence type="ECO:0000313" key="1">
    <source>
        <dbReference type="EMBL" id="MFC3809311.1"/>
    </source>
</evidence>
<comment type="caution">
    <text evidence="1">The sequence shown here is derived from an EMBL/GenBank/DDBJ whole genome shotgun (WGS) entry which is preliminary data.</text>
</comment>
<dbReference type="Proteomes" id="UP001595616">
    <property type="component" value="Unassembled WGS sequence"/>
</dbReference>
<gene>
    <name evidence="1" type="ORF">ACFOOI_01475</name>
</gene>
<name>A0ABV7YQP4_9BACT</name>
<evidence type="ECO:0008006" key="3">
    <source>
        <dbReference type="Google" id="ProtNLM"/>
    </source>
</evidence>